<accession>A0A3J4M1N9</accession>
<reference evidence="1 2" key="1">
    <citation type="submission" date="2018-11" db="EMBL/GenBank/DDBJ databases">
        <authorList>
            <consortium name="PulseNet: The National Subtyping Network for Foodborne Disease Surveillance"/>
            <person name="Tarr C.L."/>
            <person name="Trees E."/>
            <person name="Katz L.S."/>
            <person name="Carleton-Romer H.A."/>
            <person name="Stroika S."/>
            <person name="Kucerova Z."/>
            <person name="Roache K.F."/>
            <person name="Sabol A.L."/>
            <person name="Besser J."/>
            <person name="Gerner-Smidt P."/>
        </authorList>
    </citation>
    <scope>NUCLEOTIDE SEQUENCE [LARGE SCALE GENOMIC DNA]</scope>
    <source>
        <strain evidence="1 2">PNUSAS059842</strain>
    </source>
</reference>
<name>A0A3J4M1N9_SALER</name>
<evidence type="ECO:0000313" key="1">
    <source>
        <dbReference type="EMBL" id="MFK56073.1"/>
    </source>
</evidence>
<evidence type="ECO:0000313" key="2">
    <source>
        <dbReference type="Proteomes" id="UP000839509"/>
    </source>
</evidence>
<dbReference type="Proteomes" id="UP000839509">
    <property type="component" value="Unassembled WGS sequence"/>
</dbReference>
<dbReference type="AlphaFoldDB" id="A0A3J4M1N9"/>
<comment type="caution">
    <text evidence="1">The sequence shown here is derived from an EMBL/GenBank/DDBJ whole genome shotgun (WGS) entry which is preliminary data.</text>
</comment>
<dbReference type="InterPro" id="IPR045646">
    <property type="entry name" value="DUF6402"/>
</dbReference>
<sequence>MRKMGWEIAPKLMEHWFSISPAYSFDKTSKDESLNCDARMLSPHRVNDKIITMAWAVQFEQVATGIQLLIKSWIRRGEETRMYIKKNPL</sequence>
<protein>
    <submittedName>
        <fullName evidence="1">Uncharacterized protein</fullName>
    </submittedName>
</protein>
<gene>
    <name evidence="1" type="ORF">EEM01_07790</name>
</gene>
<dbReference type="EMBL" id="RMTL01000005">
    <property type="protein sequence ID" value="MFK56073.1"/>
    <property type="molecule type" value="Genomic_DNA"/>
</dbReference>
<proteinExistence type="predicted"/>
<dbReference type="Pfam" id="PF19940">
    <property type="entry name" value="DUF6402"/>
    <property type="match status" value="1"/>
</dbReference>
<organism evidence="1 2">
    <name type="scientific">Salmonella enterica</name>
    <name type="common">Salmonella choleraesuis</name>
    <dbReference type="NCBI Taxonomy" id="28901"/>
    <lineage>
        <taxon>Bacteria</taxon>
        <taxon>Pseudomonadati</taxon>
        <taxon>Pseudomonadota</taxon>
        <taxon>Gammaproteobacteria</taxon>
        <taxon>Enterobacterales</taxon>
        <taxon>Enterobacteriaceae</taxon>
        <taxon>Salmonella</taxon>
    </lineage>
</organism>